<gene>
    <name evidence="1" type="ORF">S03H2_33542</name>
</gene>
<comment type="caution">
    <text evidence="1">The sequence shown here is derived from an EMBL/GenBank/DDBJ whole genome shotgun (WGS) entry which is preliminary data.</text>
</comment>
<dbReference type="AlphaFoldDB" id="X1FTM0"/>
<reference evidence="1" key="1">
    <citation type="journal article" date="2014" name="Front. Microbiol.">
        <title>High frequency of phylogenetically diverse reductive dehalogenase-homologous genes in deep subseafloor sedimentary metagenomes.</title>
        <authorList>
            <person name="Kawai M."/>
            <person name="Futagami T."/>
            <person name="Toyoda A."/>
            <person name="Takaki Y."/>
            <person name="Nishi S."/>
            <person name="Hori S."/>
            <person name="Arai W."/>
            <person name="Tsubouchi T."/>
            <person name="Morono Y."/>
            <person name="Uchiyama I."/>
            <person name="Ito T."/>
            <person name="Fujiyama A."/>
            <person name="Inagaki F."/>
            <person name="Takami H."/>
        </authorList>
    </citation>
    <scope>NUCLEOTIDE SEQUENCE</scope>
    <source>
        <strain evidence="1">Expedition CK06-06</strain>
    </source>
</reference>
<proteinExistence type="predicted"/>
<accession>X1FTM0</accession>
<dbReference type="EMBL" id="BARU01020420">
    <property type="protein sequence ID" value="GAH48981.1"/>
    <property type="molecule type" value="Genomic_DNA"/>
</dbReference>
<organism evidence="1">
    <name type="scientific">marine sediment metagenome</name>
    <dbReference type="NCBI Taxonomy" id="412755"/>
    <lineage>
        <taxon>unclassified sequences</taxon>
        <taxon>metagenomes</taxon>
        <taxon>ecological metagenomes</taxon>
    </lineage>
</organism>
<evidence type="ECO:0000313" key="1">
    <source>
        <dbReference type="EMBL" id="GAH48981.1"/>
    </source>
</evidence>
<protein>
    <submittedName>
        <fullName evidence="1">Uncharacterized protein</fullName>
    </submittedName>
</protein>
<sequence>AIFLELGPLSERQLQAASNFEIFGWSAMIEPHISTATAENNAVNSTNSGTG</sequence>
<name>X1FTM0_9ZZZZ</name>
<feature type="non-terminal residue" evidence="1">
    <location>
        <position position="1"/>
    </location>
</feature>